<proteinExistence type="predicted"/>
<feature type="region of interest" description="Disordered" evidence="1">
    <location>
        <begin position="189"/>
        <end position="209"/>
    </location>
</feature>
<dbReference type="AlphaFoldDB" id="A0A8B8ETW6"/>
<dbReference type="Proteomes" id="UP000694844">
    <property type="component" value="Chromosome 5"/>
</dbReference>
<organism evidence="3 4">
    <name type="scientific">Crassostrea virginica</name>
    <name type="common">Eastern oyster</name>
    <dbReference type="NCBI Taxonomy" id="6565"/>
    <lineage>
        <taxon>Eukaryota</taxon>
        <taxon>Metazoa</taxon>
        <taxon>Spiralia</taxon>
        <taxon>Lophotrochozoa</taxon>
        <taxon>Mollusca</taxon>
        <taxon>Bivalvia</taxon>
        <taxon>Autobranchia</taxon>
        <taxon>Pteriomorphia</taxon>
        <taxon>Ostreida</taxon>
        <taxon>Ostreoidea</taxon>
        <taxon>Ostreidae</taxon>
        <taxon>Crassostrea</taxon>
    </lineage>
</organism>
<evidence type="ECO:0000256" key="1">
    <source>
        <dbReference type="SAM" id="MobiDB-lite"/>
    </source>
</evidence>
<keyword evidence="3" id="KW-1185">Reference proteome</keyword>
<evidence type="ECO:0000313" key="3">
    <source>
        <dbReference type="Proteomes" id="UP000694844"/>
    </source>
</evidence>
<dbReference type="GO" id="GO:0004180">
    <property type="term" value="F:carboxypeptidase activity"/>
    <property type="evidence" value="ECO:0007669"/>
    <property type="project" value="TreeGrafter"/>
</dbReference>
<dbReference type="SUPFAM" id="SSF52025">
    <property type="entry name" value="PA domain"/>
    <property type="match status" value="1"/>
</dbReference>
<keyword evidence="2" id="KW-0812">Transmembrane</keyword>
<evidence type="ECO:0000313" key="4">
    <source>
        <dbReference type="RefSeq" id="XP_022343410.1"/>
    </source>
</evidence>
<keyword evidence="2" id="KW-1133">Transmembrane helix</keyword>
<feature type="transmembrane region" description="Helical" evidence="2">
    <location>
        <begin position="47"/>
        <end position="73"/>
    </location>
</feature>
<protein>
    <submittedName>
        <fullName evidence="4">Transferrin receptor protein 1-like</fullName>
    </submittedName>
</protein>
<sequence length="724" mass="81027">MATPKRMKPYRSWSSVDSVDPNDVHRLCETEIGEGDSKSSIPGGRCISTWTFSLVVLIISVFLLVGLFVGYYIRDGQNYSASEHPVCDYTLRTDGYDPERLEMVHENLMYLMSGQRITDTARKMEAISLQKSGTISDEKMVNYVHENLKNLGMDKVETIKYKVEVVSLDPETPSTITVSKAGKEKFVLKPGEEGPEATEEGGGSGGGRPLLSVPGRAVGSLVYGFYGRKQDLFYVKKSIALRNSVLLLKTGETSILEKLRLASLESVSGVLLYQDPSESAVSREEFELVSYQLANGNFHIPVQLITVHESNQLLRELQDDGVVSPGEWTDANRTTPYTGIISSNNTSPVIVDMDINVVKKEETITNVIGSIYGDMEPDRFVVIGAVREEKSGDDLDLGLGTAHLMEMAQSFVNIKFAEKWGPRRGVRFCSWGGGKSLRGLLEHLKMNKYVFGEQTLAYIDLDLYIQRTSTDKTIFEVSSSPALQTLIQHVLHQVPHPQDKQFTIADWQYDRPYNQFIAHGNQAIRDILHSQGILVVSAGYIVNQEKDNEDSAVLHDALHHDQYHLAATRVLSLLSLHLMDDNHLPHSLLNYTKFIHDVYGRSLIDLSKAEAVVDRELFSKTIDQLLRIGKAFEAYVSSKDFTRIPMGTRRMNDIKMGVDKIMVSPPELRCTSPLLYGAASDGSSLLLKEAIKTANITKDWREVERIVKDIIQALEEVMSYLQFS</sequence>
<gene>
    <name evidence="4" type="primary">LOC111136674</name>
</gene>
<keyword evidence="2" id="KW-0472">Membrane</keyword>
<evidence type="ECO:0000256" key="2">
    <source>
        <dbReference type="SAM" id="Phobius"/>
    </source>
</evidence>
<dbReference type="PANTHER" id="PTHR10404">
    <property type="entry name" value="N-ACETYLATED-ALPHA-LINKED ACIDIC DIPEPTIDASE"/>
    <property type="match status" value="1"/>
</dbReference>
<dbReference type="GeneID" id="111136674"/>
<dbReference type="SUPFAM" id="SSF53187">
    <property type="entry name" value="Zn-dependent exopeptidases"/>
    <property type="match status" value="1"/>
</dbReference>
<dbReference type="InterPro" id="IPR039373">
    <property type="entry name" value="Peptidase_M28B"/>
</dbReference>
<dbReference type="Gene3D" id="3.40.630.10">
    <property type="entry name" value="Zn peptidases"/>
    <property type="match status" value="1"/>
</dbReference>
<accession>A0A8B8ETW6</accession>
<dbReference type="Gene3D" id="3.50.30.30">
    <property type="match status" value="1"/>
</dbReference>
<dbReference type="OrthoDB" id="5841748at2759"/>
<dbReference type="RefSeq" id="XP_022343410.1">
    <property type="nucleotide sequence ID" value="XM_022487702.1"/>
</dbReference>
<dbReference type="InterPro" id="IPR046450">
    <property type="entry name" value="PA_dom_sf"/>
</dbReference>
<dbReference type="PANTHER" id="PTHR10404:SF46">
    <property type="entry name" value="VACUOLAR PROTEIN SORTING-ASSOCIATED PROTEIN 70"/>
    <property type="match status" value="1"/>
</dbReference>
<reference evidence="4" key="1">
    <citation type="submission" date="2025-08" db="UniProtKB">
        <authorList>
            <consortium name="RefSeq"/>
        </authorList>
    </citation>
    <scope>IDENTIFICATION</scope>
    <source>
        <tissue evidence="4">Whole sample</tissue>
    </source>
</reference>
<name>A0A8B8ETW6_CRAVI</name>
<dbReference type="KEGG" id="cvn:111136674"/>